<feature type="active site" description="Proton donor" evidence="12">
    <location>
        <position position="100"/>
    </location>
</feature>
<evidence type="ECO:0000256" key="8">
    <source>
        <dbReference type="ARBA" id="ARBA00022833"/>
    </source>
</evidence>
<name>A0A249MUM8_SPHXE</name>
<evidence type="ECO:0000259" key="16">
    <source>
        <dbReference type="PROSITE" id="PS51747"/>
    </source>
</evidence>
<dbReference type="InterPro" id="IPR050202">
    <property type="entry name" value="Cyt/Deoxycyt_deaminase"/>
</dbReference>
<dbReference type="NCBIfam" id="TIGR01354">
    <property type="entry name" value="cyt_deam_tetra"/>
    <property type="match status" value="1"/>
</dbReference>
<dbReference type="InterPro" id="IPR016193">
    <property type="entry name" value="Cytidine_deaminase-like"/>
</dbReference>
<evidence type="ECO:0000256" key="12">
    <source>
        <dbReference type="PIRSR" id="PIRSR606262-1"/>
    </source>
</evidence>
<evidence type="ECO:0000256" key="9">
    <source>
        <dbReference type="ARBA" id="ARBA00032005"/>
    </source>
</evidence>
<dbReference type="InterPro" id="IPR006262">
    <property type="entry name" value="Cyt_deam_tetra"/>
</dbReference>
<dbReference type="AlphaFoldDB" id="A0A249MUM8"/>
<dbReference type="NCBIfam" id="NF004064">
    <property type="entry name" value="PRK05578.1"/>
    <property type="match status" value="1"/>
</dbReference>
<dbReference type="GO" id="GO:0008270">
    <property type="term" value="F:zinc ion binding"/>
    <property type="evidence" value="ECO:0007669"/>
    <property type="project" value="UniProtKB-UniRule"/>
</dbReference>
<dbReference type="Pfam" id="PF00383">
    <property type="entry name" value="dCMP_cyt_deam_1"/>
    <property type="match status" value="1"/>
</dbReference>
<comment type="catalytic activity">
    <reaction evidence="11 15">
        <text>cytidine + H2O + H(+) = uridine + NH4(+)</text>
        <dbReference type="Rhea" id="RHEA:16069"/>
        <dbReference type="ChEBI" id="CHEBI:15377"/>
        <dbReference type="ChEBI" id="CHEBI:15378"/>
        <dbReference type="ChEBI" id="CHEBI:16704"/>
        <dbReference type="ChEBI" id="CHEBI:17562"/>
        <dbReference type="ChEBI" id="CHEBI:28938"/>
        <dbReference type="EC" id="3.5.4.5"/>
    </reaction>
</comment>
<dbReference type="GO" id="GO:0072527">
    <property type="term" value="P:pyrimidine-containing compound metabolic process"/>
    <property type="evidence" value="ECO:0007669"/>
    <property type="project" value="UniProtKB-ARBA"/>
</dbReference>
<sequence>MAGRQFLPARLRHQALGDVDSQRHAAYRRDRRSGQMGCGGAMTREAEIAELVAAARAAMANAHAPYSRFAVGAAVRLTDGSIVTGCNFENASYGLSLCAETVALATVNAQGRFAGVAAIAVVGGAMDGAGQAIVTPCGRCRQVMNEAEQMAGRPLAIYCATPDGGQIVEHSVAALLPHAFGPADLGITPVRKN</sequence>
<comment type="function">
    <text evidence="2 15">This enzyme scavenges exogenous and endogenous cytidine and 2'-deoxycytidine for UMP synthesis.</text>
</comment>
<dbReference type="Gene3D" id="3.40.140.10">
    <property type="entry name" value="Cytidine Deaminase, domain 2"/>
    <property type="match status" value="1"/>
</dbReference>
<dbReference type="KEGG" id="shyd:CJD35_11935"/>
<evidence type="ECO:0000256" key="10">
    <source>
        <dbReference type="ARBA" id="ARBA00049252"/>
    </source>
</evidence>
<dbReference type="PANTHER" id="PTHR11644">
    <property type="entry name" value="CYTIDINE DEAMINASE"/>
    <property type="match status" value="1"/>
</dbReference>
<dbReference type="SUPFAM" id="SSF53927">
    <property type="entry name" value="Cytidine deaminase-like"/>
    <property type="match status" value="1"/>
</dbReference>
<keyword evidence="7 15" id="KW-0378">Hydrolase</keyword>
<dbReference type="CDD" id="cd01283">
    <property type="entry name" value="cytidine_deaminase"/>
    <property type="match status" value="1"/>
</dbReference>
<evidence type="ECO:0000256" key="7">
    <source>
        <dbReference type="ARBA" id="ARBA00022801"/>
    </source>
</evidence>
<dbReference type="GO" id="GO:0042802">
    <property type="term" value="F:identical protein binding"/>
    <property type="evidence" value="ECO:0007669"/>
    <property type="project" value="UniProtKB-ARBA"/>
</dbReference>
<dbReference type="GO" id="GO:0005829">
    <property type="term" value="C:cytosol"/>
    <property type="evidence" value="ECO:0007669"/>
    <property type="project" value="TreeGrafter"/>
</dbReference>
<reference evidence="17 18" key="1">
    <citation type="submission" date="2017-08" db="EMBL/GenBank/DDBJ databases">
        <title>Whole Genome Sequence of Sphingobium hydrophobicum C1: Insights into Adaption to the Electronic-waste Contaminated Sediment.</title>
        <authorList>
            <person name="Song D."/>
            <person name="Chen X."/>
            <person name="Xu M."/>
        </authorList>
    </citation>
    <scope>NUCLEOTIDE SEQUENCE [LARGE SCALE GENOMIC DNA]</scope>
    <source>
        <strain evidence="17 18">C1</strain>
    </source>
</reference>
<dbReference type="PROSITE" id="PS51747">
    <property type="entry name" value="CYT_DCMP_DEAMINASES_2"/>
    <property type="match status" value="1"/>
</dbReference>
<evidence type="ECO:0000256" key="5">
    <source>
        <dbReference type="ARBA" id="ARBA00018266"/>
    </source>
</evidence>
<evidence type="ECO:0000256" key="4">
    <source>
        <dbReference type="ARBA" id="ARBA00012783"/>
    </source>
</evidence>
<organism evidence="17 18">
    <name type="scientific">Sphingobium xenophagum</name>
    <dbReference type="NCBI Taxonomy" id="121428"/>
    <lineage>
        <taxon>Bacteria</taxon>
        <taxon>Pseudomonadati</taxon>
        <taxon>Pseudomonadota</taxon>
        <taxon>Alphaproteobacteria</taxon>
        <taxon>Sphingomonadales</taxon>
        <taxon>Sphingomonadaceae</taxon>
        <taxon>Sphingobium</taxon>
    </lineage>
</organism>
<feature type="binding site" evidence="13">
    <location>
        <begin position="87"/>
        <end position="93"/>
    </location>
    <ligand>
        <name>substrate</name>
    </ligand>
</feature>
<dbReference type="InterPro" id="IPR016192">
    <property type="entry name" value="APOBEC/CMP_deaminase_Zn-bd"/>
</dbReference>
<feature type="binding site" evidence="14">
    <location>
        <position position="140"/>
    </location>
    <ligand>
        <name>Zn(2+)</name>
        <dbReference type="ChEBI" id="CHEBI:29105"/>
        <note>catalytic</note>
    </ligand>
</feature>
<evidence type="ECO:0000256" key="13">
    <source>
        <dbReference type="PIRSR" id="PIRSR606262-2"/>
    </source>
</evidence>
<evidence type="ECO:0000256" key="1">
    <source>
        <dbReference type="ARBA" id="ARBA00001947"/>
    </source>
</evidence>
<dbReference type="EMBL" id="CP022745">
    <property type="protein sequence ID" value="ASY45071.1"/>
    <property type="molecule type" value="Genomic_DNA"/>
</dbReference>
<comment type="catalytic activity">
    <reaction evidence="10 15">
        <text>2'-deoxycytidine + H2O + H(+) = 2'-deoxyuridine + NH4(+)</text>
        <dbReference type="Rhea" id="RHEA:13433"/>
        <dbReference type="ChEBI" id="CHEBI:15377"/>
        <dbReference type="ChEBI" id="CHEBI:15378"/>
        <dbReference type="ChEBI" id="CHEBI:15698"/>
        <dbReference type="ChEBI" id="CHEBI:16450"/>
        <dbReference type="ChEBI" id="CHEBI:28938"/>
        <dbReference type="EC" id="3.5.4.5"/>
    </reaction>
</comment>
<protein>
    <recommendedName>
        <fullName evidence="5 15">Cytidine deaminase</fullName>
        <ecNumber evidence="4 15">3.5.4.5</ecNumber>
    </recommendedName>
    <alternativeName>
        <fullName evidence="9 15">Cytidine aminohydrolase</fullName>
    </alternativeName>
</protein>
<proteinExistence type="inferred from homology"/>
<feature type="binding site" evidence="14">
    <location>
        <position position="137"/>
    </location>
    <ligand>
        <name>Zn(2+)</name>
        <dbReference type="ChEBI" id="CHEBI:29105"/>
        <note>catalytic</note>
    </ligand>
</feature>
<evidence type="ECO:0000313" key="18">
    <source>
        <dbReference type="Proteomes" id="UP000217141"/>
    </source>
</evidence>
<accession>A0A249MUM8</accession>
<comment type="cofactor">
    <cofactor evidence="1 14 15">
        <name>Zn(2+)</name>
        <dbReference type="ChEBI" id="CHEBI:29105"/>
    </cofactor>
</comment>
<feature type="binding site" evidence="14">
    <location>
        <position position="98"/>
    </location>
    <ligand>
        <name>Zn(2+)</name>
        <dbReference type="ChEBI" id="CHEBI:29105"/>
        <note>catalytic</note>
    </ligand>
</feature>
<feature type="domain" description="CMP/dCMP-type deaminase" evidence="16">
    <location>
        <begin position="46"/>
        <end position="183"/>
    </location>
</feature>
<evidence type="ECO:0000256" key="11">
    <source>
        <dbReference type="ARBA" id="ARBA00049558"/>
    </source>
</evidence>
<dbReference type="EC" id="3.5.4.5" evidence="4 15"/>
<keyword evidence="6 14" id="KW-0479">Metal-binding</keyword>
<evidence type="ECO:0000256" key="2">
    <source>
        <dbReference type="ARBA" id="ARBA00003949"/>
    </source>
</evidence>
<evidence type="ECO:0000256" key="6">
    <source>
        <dbReference type="ARBA" id="ARBA00022723"/>
    </source>
</evidence>
<dbReference type="GO" id="GO:0004126">
    <property type="term" value="F:cytidine deaminase activity"/>
    <property type="evidence" value="ECO:0007669"/>
    <property type="project" value="UniProtKB-UniRule"/>
</dbReference>
<dbReference type="PROSITE" id="PS00903">
    <property type="entry name" value="CYT_DCMP_DEAMINASES_1"/>
    <property type="match status" value="1"/>
</dbReference>
<evidence type="ECO:0000256" key="3">
    <source>
        <dbReference type="ARBA" id="ARBA00006576"/>
    </source>
</evidence>
<evidence type="ECO:0000256" key="15">
    <source>
        <dbReference type="RuleBase" id="RU364006"/>
    </source>
</evidence>
<dbReference type="PANTHER" id="PTHR11644:SF2">
    <property type="entry name" value="CYTIDINE DEAMINASE"/>
    <property type="match status" value="1"/>
</dbReference>
<keyword evidence="8 14" id="KW-0862">Zinc</keyword>
<comment type="similarity">
    <text evidence="3 15">Belongs to the cytidine and deoxycytidylate deaminase family.</text>
</comment>
<dbReference type="GO" id="GO:0055086">
    <property type="term" value="P:nucleobase-containing small molecule metabolic process"/>
    <property type="evidence" value="ECO:0007669"/>
    <property type="project" value="UniProtKB-ARBA"/>
</dbReference>
<dbReference type="InterPro" id="IPR002125">
    <property type="entry name" value="CMP_dCMP_dom"/>
</dbReference>
<evidence type="ECO:0000256" key="14">
    <source>
        <dbReference type="PIRSR" id="PIRSR606262-3"/>
    </source>
</evidence>
<gene>
    <name evidence="17" type="ORF">CJD35_11935</name>
</gene>
<dbReference type="Proteomes" id="UP000217141">
    <property type="component" value="Chromosome I"/>
</dbReference>
<evidence type="ECO:0000313" key="17">
    <source>
        <dbReference type="EMBL" id="ASY45071.1"/>
    </source>
</evidence>